<comment type="subunit">
    <text evidence="1">Homodimer.</text>
</comment>
<accession>A0ABW7N5Q5</accession>
<dbReference type="InterPro" id="IPR024170">
    <property type="entry name" value="Aminoglycoside_N6-AcTrfrase"/>
</dbReference>
<comment type="catalytic activity">
    <reaction evidence="8">
        <text>kanamycin B + acetyl-CoA = N(6')-acetylkanamycin B + CoA + H(+)</text>
        <dbReference type="Rhea" id="RHEA:16449"/>
        <dbReference type="ChEBI" id="CHEBI:15378"/>
        <dbReference type="ChEBI" id="CHEBI:57287"/>
        <dbReference type="ChEBI" id="CHEBI:57288"/>
        <dbReference type="ChEBI" id="CHEBI:58390"/>
        <dbReference type="ChEBI" id="CHEBI:58549"/>
        <dbReference type="EC" id="2.3.1.82"/>
    </reaction>
</comment>
<dbReference type="Gene3D" id="3.40.630.30">
    <property type="match status" value="1"/>
</dbReference>
<evidence type="ECO:0000313" key="10">
    <source>
        <dbReference type="EMBL" id="MFH6982908.1"/>
    </source>
</evidence>
<proteinExistence type="predicted"/>
<evidence type="ECO:0000256" key="3">
    <source>
        <dbReference type="ARBA" id="ARBA00017677"/>
    </source>
</evidence>
<sequence length="146" mass="16859">MEIVPFDHSNIDQLTKMIVELWPECKLDQEYANCVKAMESERECYFLARAHGQYIAFIYLNLRFDYVEGASSSPVGYIEGIYVKPAFRKQGVAKMLIERAEKWCRERGTSFLGSDTETDNLDSVAFHLQVGFKVTNRLVTFIKKLT</sequence>
<dbReference type="RefSeq" id="WP_395416533.1">
    <property type="nucleotide sequence ID" value="NZ_JBIPKE010000013.1"/>
</dbReference>
<evidence type="ECO:0000259" key="9">
    <source>
        <dbReference type="PROSITE" id="PS51186"/>
    </source>
</evidence>
<keyword evidence="5" id="KW-0046">Antibiotic resistance</keyword>
<dbReference type="GO" id="GO:0047663">
    <property type="term" value="F:aminoglycoside 6'-N-acetyltransferase activity"/>
    <property type="evidence" value="ECO:0007669"/>
    <property type="project" value="UniProtKB-EC"/>
</dbReference>
<comment type="caution">
    <text evidence="10">The sequence shown here is derived from an EMBL/GenBank/DDBJ whole genome shotgun (WGS) entry which is preliminary data.</text>
</comment>
<dbReference type="PANTHER" id="PTHR43072">
    <property type="entry name" value="N-ACETYLTRANSFERASE"/>
    <property type="match status" value="1"/>
</dbReference>
<dbReference type="CDD" id="cd04301">
    <property type="entry name" value="NAT_SF"/>
    <property type="match status" value="1"/>
</dbReference>
<evidence type="ECO:0000256" key="7">
    <source>
        <dbReference type="ARBA" id="ARBA00029660"/>
    </source>
</evidence>
<feature type="domain" description="N-acetyltransferase" evidence="9">
    <location>
        <begin position="1"/>
        <end position="146"/>
    </location>
</feature>
<dbReference type="InterPro" id="IPR000182">
    <property type="entry name" value="GNAT_dom"/>
</dbReference>
<evidence type="ECO:0000256" key="4">
    <source>
        <dbReference type="ARBA" id="ARBA00022679"/>
    </source>
</evidence>
<dbReference type="PANTHER" id="PTHR43072:SF60">
    <property type="entry name" value="L-2,4-DIAMINOBUTYRIC ACID ACETYLTRANSFERASE"/>
    <property type="match status" value="1"/>
</dbReference>
<evidence type="ECO:0000256" key="5">
    <source>
        <dbReference type="ARBA" id="ARBA00023251"/>
    </source>
</evidence>
<dbReference type="EC" id="2.3.1.82" evidence="2"/>
<dbReference type="NCBIfam" id="NF043067">
    <property type="entry name" value="AAC_6p_group_E"/>
    <property type="match status" value="1"/>
</dbReference>
<evidence type="ECO:0000256" key="1">
    <source>
        <dbReference type="ARBA" id="ARBA00011738"/>
    </source>
</evidence>
<dbReference type="PROSITE" id="PS51186">
    <property type="entry name" value="GNAT"/>
    <property type="match status" value="1"/>
</dbReference>
<evidence type="ECO:0000256" key="8">
    <source>
        <dbReference type="ARBA" id="ARBA00048923"/>
    </source>
</evidence>
<reference evidence="10 11" key="1">
    <citation type="journal article" date="2013" name="Int. J. Syst. Evol. Microbiol.">
        <title>Marinoscillum luteum sp. nov., isolated from marine sediment.</title>
        <authorList>
            <person name="Cha I.T."/>
            <person name="Park S.J."/>
            <person name="Kim S.J."/>
            <person name="Kim J.G."/>
            <person name="Jung M.Y."/>
            <person name="Shin K.S."/>
            <person name="Kwon K.K."/>
            <person name="Yang S.H."/>
            <person name="Seo Y.S."/>
            <person name="Rhee S.K."/>
        </authorList>
    </citation>
    <scope>NUCLEOTIDE SEQUENCE [LARGE SCALE GENOMIC DNA]</scope>
    <source>
        <strain evidence="10 11">KCTC 23939</strain>
    </source>
</reference>
<name>A0ABW7N5Q5_9BACT</name>
<dbReference type="Proteomes" id="UP001610063">
    <property type="component" value="Unassembled WGS sequence"/>
</dbReference>
<gene>
    <name evidence="10" type="primary">aac(6')</name>
    <name evidence="10" type="ORF">ACHKAR_05640</name>
</gene>
<dbReference type="PIRSF" id="PIRSF000452">
    <property type="entry name" value="6-N-acetyltransf"/>
    <property type="match status" value="1"/>
</dbReference>
<dbReference type="Pfam" id="PF00583">
    <property type="entry name" value="Acetyltransf_1"/>
    <property type="match status" value="1"/>
</dbReference>
<evidence type="ECO:0000313" key="11">
    <source>
        <dbReference type="Proteomes" id="UP001610063"/>
    </source>
</evidence>
<dbReference type="SUPFAM" id="SSF55729">
    <property type="entry name" value="Acyl-CoA N-acyltransferases (Nat)"/>
    <property type="match status" value="1"/>
</dbReference>
<keyword evidence="6 10" id="KW-0012">Acyltransferase</keyword>
<keyword evidence="11" id="KW-1185">Reference proteome</keyword>
<evidence type="ECO:0000256" key="6">
    <source>
        <dbReference type="ARBA" id="ARBA00023315"/>
    </source>
</evidence>
<organism evidence="10 11">
    <name type="scientific">Marinoscillum luteum</name>
    <dbReference type="NCBI Taxonomy" id="861051"/>
    <lineage>
        <taxon>Bacteria</taxon>
        <taxon>Pseudomonadati</taxon>
        <taxon>Bacteroidota</taxon>
        <taxon>Cytophagia</taxon>
        <taxon>Cytophagales</taxon>
        <taxon>Reichenbachiellaceae</taxon>
        <taxon>Marinoscillum</taxon>
    </lineage>
</organism>
<dbReference type="EMBL" id="JBIPKE010000013">
    <property type="protein sequence ID" value="MFH6982908.1"/>
    <property type="molecule type" value="Genomic_DNA"/>
</dbReference>
<protein>
    <recommendedName>
        <fullName evidence="3">Aminoglycoside N(6')-acetyltransferase type 1</fullName>
        <ecNumber evidence="2">2.3.1.82</ecNumber>
    </recommendedName>
    <alternativeName>
        <fullName evidence="7">Aminoglycoside resistance protein</fullName>
    </alternativeName>
</protein>
<keyword evidence="4 10" id="KW-0808">Transferase</keyword>
<evidence type="ECO:0000256" key="2">
    <source>
        <dbReference type="ARBA" id="ARBA00012888"/>
    </source>
</evidence>
<dbReference type="InterPro" id="IPR016181">
    <property type="entry name" value="Acyl_CoA_acyltransferase"/>
</dbReference>